<evidence type="ECO:0000313" key="1">
    <source>
        <dbReference type="EMBL" id="KAJ0210170.1"/>
    </source>
</evidence>
<keyword evidence="2" id="KW-1185">Reference proteome</keyword>
<sequence>MTAMMADGQVTKIASIKVQSENDLFGYDSQTYLTWDDFEAVLTMDDLTGVVIVSSMIHWVLGVLDLKSDTCYYLDSLSSGNFNM</sequence>
<comment type="caution">
    <text evidence="1">The sequence shown here is derived from an EMBL/GenBank/DDBJ whole genome shotgun (WGS) entry which is preliminary data.</text>
</comment>
<dbReference type="AlphaFoldDB" id="A0A9R1VPL7"/>
<dbReference type="SUPFAM" id="SSF54001">
    <property type="entry name" value="Cysteine proteinases"/>
    <property type="match status" value="1"/>
</dbReference>
<evidence type="ECO:0008006" key="3">
    <source>
        <dbReference type="Google" id="ProtNLM"/>
    </source>
</evidence>
<reference evidence="1 2" key="1">
    <citation type="journal article" date="2017" name="Nat. Commun.">
        <title>Genome assembly with in vitro proximity ligation data and whole-genome triplication in lettuce.</title>
        <authorList>
            <person name="Reyes-Chin-Wo S."/>
            <person name="Wang Z."/>
            <person name="Yang X."/>
            <person name="Kozik A."/>
            <person name="Arikit S."/>
            <person name="Song C."/>
            <person name="Xia L."/>
            <person name="Froenicke L."/>
            <person name="Lavelle D.O."/>
            <person name="Truco M.J."/>
            <person name="Xia R."/>
            <person name="Zhu S."/>
            <person name="Xu C."/>
            <person name="Xu H."/>
            <person name="Xu X."/>
            <person name="Cox K."/>
            <person name="Korf I."/>
            <person name="Meyers B.C."/>
            <person name="Michelmore R.W."/>
        </authorList>
    </citation>
    <scope>NUCLEOTIDE SEQUENCE [LARGE SCALE GENOMIC DNA]</scope>
    <source>
        <strain evidence="2">cv. Salinas</strain>
        <tissue evidence="1">Seedlings</tissue>
    </source>
</reference>
<evidence type="ECO:0000313" key="2">
    <source>
        <dbReference type="Proteomes" id="UP000235145"/>
    </source>
</evidence>
<dbReference type="EMBL" id="NBSK02000004">
    <property type="protein sequence ID" value="KAJ0210170.1"/>
    <property type="molecule type" value="Genomic_DNA"/>
</dbReference>
<accession>A0A9R1VPL7</accession>
<proteinExistence type="predicted"/>
<organism evidence="1 2">
    <name type="scientific">Lactuca sativa</name>
    <name type="common">Garden lettuce</name>
    <dbReference type="NCBI Taxonomy" id="4236"/>
    <lineage>
        <taxon>Eukaryota</taxon>
        <taxon>Viridiplantae</taxon>
        <taxon>Streptophyta</taxon>
        <taxon>Embryophyta</taxon>
        <taxon>Tracheophyta</taxon>
        <taxon>Spermatophyta</taxon>
        <taxon>Magnoliopsida</taxon>
        <taxon>eudicotyledons</taxon>
        <taxon>Gunneridae</taxon>
        <taxon>Pentapetalae</taxon>
        <taxon>asterids</taxon>
        <taxon>campanulids</taxon>
        <taxon>Asterales</taxon>
        <taxon>Asteraceae</taxon>
        <taxon>Cichorioideae</taxon>
        <taxon>Cichorieae</taxon>
        <taxon>Lactucinae</taxon>
        <taxon>Lactuca</taxon>
    </lineage>
</organism>
<dbReference type="Gene3D" id="3.30.310.130">
    <property type="entry name" value="Ubiquitin-related"/>
    <property type="match status" value="1"/>
</dbReference>
<protein>
    <recommendedName>
        <fullName evidence="3">Ubiquitin-like protease family profile domain-containing protein</fullName>
    </recommendedName>
</protein>
<name>A0A9R1VPL7_LACSA</name>
<dbReference type="Proteomes" id="UP000235145">
    <property type="component" value="Unassembled WGS sequence"/>
</dbReference>
<gene>
    <name evidence="1" type="ORF">LSAT_V11C400191730</name>
</gene>
<dbReference type="InterPro" id="IPR038765">
    <property type="entry name" value="Papain-like_cys_pep_sf"/>
</dbReference>